<keyword evidence="5" id="KW-0325">Glycoprotein</keyword>
<keyword evidence="4" id="KW-0378">Hydrolase</keyword>
<comment type="similarity">
    <text evidence="1">Belongs to the peptidase S28 family.</text>
</comment>
<reference evidence="7 8" key="1">
    <citation type="submission" date="2024-02" db="EMBL/GenBank/DDBJ databases">
        <title>De novo assembly and annotation of 12 fungi associated with fruit tree decline syndrome in Ontario, Canada.</title>
        <authorList>
            <person name="Sulman M."/>
            <person name="Ellouze W."/>
            <person name="Ilyukhin E."/>
        </authorList>
    </citation>
    <scope>NUCLEOTIDE SEQUENCE [LARGE SCALE GENOMIC DNA]</scope>
    <source>
        <strain evidence="7 8">M11/M66-122</strain>
    </source>
</reference>
<dbReference type="SUPFAM" id="SSF53474">
    <property type="entry name" value="alpha/beta-Hydrolases"/>
    <property type="match status" value="1"/>
</dbReference>
<keyword evidence="3 6" id="KW-0732">Signal</keyword>
<dbReference type="GO" id="GO:0070008">
    <property type="term" value="F:serine-type exopeptidase activity"/>
    <property type="evidence" value="ECO:0007669"/>
    <property type="project" value="InterPro"/>
</dbReference>
<feature type="signal peptide" evidence="6">
    <location>
        <begin position="1"/>
        <end position="21"/>
    </location>
</feature>
<evidence type="ECO:0000313" key="7">
    <source>
        <dbReference type="EMBL" id="KAK7741962.1"/>
    </source>
</evidence>
<accession>A0AAN9U7U9</accession>
<dbReference type="InterPro" id="IPR029058">
    <property type="entry name" value="AB_hydrolase_fold"/>
</dbReference>
<evidence type="ECO:0008006" key="9">
    <source>
        <dbReference type="Google" id="ProtNLM"/>
    </source>
</evidence>
<evidence type="ECO:0000256" key="3">
    <source>
        <dbReference type="ARBA" id="ARBA00022729"/>
    </source>
</evidence>
<evidence type="ECO:0000256" key="4">
    <source>
        <dbReference type="ARBA" id="ARBA00022801"/>
    </source>
</evidence>
<dbReference type="GO" id="GO:0008239">
    <property type="term" value="F:dipeptidyl-peptidase activity"/>
    <property type="evidence" value="ECO:0007669"/>
    <property type="project" value="TreeGrafter"/>
</dbReference>
<protein>
    <recommendedName>
        <fullName evidence="9">Serine protease</fullName>
    </recommendedName>
</protein>
<dbReference type="FunFam" id="3.40.50.1820:FF:000165">
    <property type="entry name" value="Serine peptidase, putative"/>
    <property type="match status" value="1"/>
</dbReference>
<organism evidence="7 8">
    <name type="scientific">Diatrype stigma</name>
    <dbReference type="NCBI Taxonomy" id="117547"/>
    <lineage>
        <taxon>Eukaryota</taxon>
        <taxon>Fungi</taxon>
        <taxon>Dikarya</taxon>
        <taxon>Ascomycota</taxon>
        <taxon>Pezizomycotina</taxon>
        <taxon>Sordariomycetes</taxon>
        <taxon>Xylariomycetidae</taxon>
        <taxon>Xylariales</taxon>
        <taxon>Diatrypaceae</taxon>
        <taxon>Diatrype</taxon>
    </lineage>
</organism>
<feature type="chain" id="PRO_5043049776" description="Serine protease" evidence="6">
    <location>
        <begin position="22"/>
        <end position="551"/>
    </location>
</feature>
<dbReference type="GO" id="GO:0006508">
    <property type="term" value="P:proteolysis"/>
    <property type="evidence" value="ECO:0007669"/>
    <property type="project" value="UniProtKB-KW"/>
</dbReference>
<sequence>MRASKLRSVFSSVLAIRTAVALTPPVPVPPPDEVDQNVVAALADPSQSETGIAYFDQYIDHDNPDLGTFSQTYWYNATFWKGPGSPVILFTPGEIAATGYTGYLTDQAITGLIAKEVGGAVVLVEHRYWGNSTPYVEQSTKALQFLNLDQAVADFVHFARTAKLPFDKNGTSNAENAPWIWSGGSYSGALGAWVESLAPGTFWATHSSSGPVQAIYDYWEYFYPIQQGMPANCSSDFSAIVDYVDDVFLHGSLQEKEAIKKQFGLQDLPHEDDAATAISAPIWAWQSIQLYSGYSTFYQMCDAIEGFAPNDTASAASENGVGLKKALPNYAKWYTSQYLPGLCESYGYDDWKGEDNVQCLDTYNASSPMFTDWTESNAFSRTWVWMTCNDPFFYYQTGAPEGRPSVFSRLASAEYWQRQCELFFPREGDYTYGSNEGKTAAMLNQRTQGWDLDNTQRLFWVNGEFDPWRSASMASEFRPAGPVEPTPEAPAILIPGARHCNDLRTNNAAVNADVKNTQQAVVKQMAAWTDDFYRNSPGRGRHARRNLSRRF</sequence>
<comment type="caution">
    <text evidence="7">The sequence shown here is derived from an EMBL/GenBank/DDBJ whole genome shotgun (WGS) entry which is preliminary data.</text>
</comment>
<evidence type="ECO:0000313" key="8">
    <source>
        <dbReference type="Proteomes" id="UP001320420"/>
    </source>
</evidence>
<dbReference type="Pfam" id="PF05577">
    <property type="entry name" value="Peptidase_S28"/>
    <property type="match status" value="1"/>
</dbReference>
<dbReference type="InterPro" id="IPR008758">
    <property type="entry name" value="Peptidase_S28"/>
</dbReference>
<keyword evidence="2" id="KW-0645">Protease</keyword>
<dbReference type="AlphaFoldDB" id="A0AAN9U7U9"/>
<keyword evidence="8" id="KW-1185">Reference proteome</keyword>
<dbReference type="EMBL" id="JAKJXP020000150">
    <property type="protein sequence ID" value="KAK7741962.1"/>
    <property type="molecule type" value="Genomic_DNA"/>
</dbReference>
<evidence type="ECO:0000256" key="6">
    <source>
        <dbReference type="SAM" id="SignalP"/>
    </source>
</evidence>
<dbReference type="PANTHER" id="PTHR11010">
    <property type="entry name" value="PROTEASE S28 PRO-X CARBOXYPEPTIDASE-RELATED"/>
    <property type="match status" value="1"/>
</dbReference>
<dbReference type="PANTHER" id="PTHR11010:SF23">
    <property type="entry name" value="SERINE PEPTIDASE"/>
    <property type="match status" value="1"/>
</dbReference>
<proteinExistence type="inferred from homology"/>
<evidence type="ECO:0000256" key="1">
    <source>
        <dbReference type="ARBA" id="ARBA00011079"/>
    </source>
</evidence>
<dbReference type="Proteomes" id="UP001320420">
    <property type="component" value="Unassembled WGS sequence"/>
</dbReference>
<evidence type="ECO:0000256" key="2">
    <source>
        <dbReference type="ARBA" id="ARBA00022670"/>
    </source>
</evidence>
<dbReference type="Gene3D" id="3.40.50.1820">
    <property type="entry name" value="alpha/beta hydrolase"/>
    <property type="match status" value="2"/>
</dbReference>
<evidence type="ECO:0000256" key="5">
    <source>
        <dbReference type="ARBA" id="ARBA00023180"/>
    </source>
</evidence>
<gene>
    <name evidence="7" type="ORF">SLS62_010827</name>
</gene>
<name>A0AAN9U7U9_9PEZI</name>